<evidence type="ECO:0000313" key="2">
    <source>
        <dbReference type="Proteomes" id="UP001162483"/>
    </source>
</evidence>
<organism evidence="1 2">
    <name type="scientific">Staurois parvus</name>
    <dbReference type="NCBI Taxonomy" id="386267"/>
    <lineage>
        <taxon>Eukaryota</taxon>
        <taxon>Metazoa</taxon>
        <taxon>Chordata</taxon>
        <taxon>Craniata</taxon>
        <taxon>Vertebrata</taxon>
        <taxon>Euteleostomi</taxon>
        <taxon>Amphibia</taxon>
        <taxon>Batrachia</taxon>
        <taxon>Anura</taxon>
        <taxon>Neobatrachia</taxon>
        <taxon>Ranoidea</taxon>
        <taxon>Ranidae</taxon>
        <taxon>Staurois</taxon>
    </lineage>
</organism>
<proteinExistence type="predicted"/>
<name>A0ABN9H4Q9_9NEOB</name>
<evidence type="ECO:0000313" key="1">
    <source>
        <dbReference type="EMBL" id="CAI9616721.1"/>
    </source>
</evidence>
<sequence length="125" mass="14311">WPEVYIIKHLGIQTASTNIWERIGHSQELSEFKHGTLIGYHLCNNSIREIFLLLNIPRSTVSGIITKRKQLATKATQPRSGRPGNMTERCQHILKRTVRKIRQLSEESVAKNLQTSCGFQIRTTT</sequence>
<reference evidence="1" key="1">
    <citation type="submission" date="2023-05" db="EMBL/GenBank/DDBJ databases">
        <authorList>
            <person name="Stuckert A."/>
        </authorList>
    </citation>
    <scope>NUCLEOTIDE SEQUENCE</scope>
</reference>
<dbReference type="Gene3D" id="1.10.10.10">
    <property type="entry name" value="Winged helix-like DNA-binding domain superfamily/Winged helix DNA-binding domain"/>
    <property type="match status" value="1"/>
</dbReference>
<keyword evidence="2" id="KW-1185">Reference proteome</keyword>
<accession>A0ABN9H4Q9</accession>
<dbReference type="EMBL" id="CATNWA010020104">
    <property type="protein sequence ID" value="CAI9616721.1"/>
    <property type="molecule type" value="Genomic_DNA"/>
</dbReference>
<gene>
    <name evidence="1" type="ORF">SPARVUS_LOCUS15437600</name>
</gene>
<dbReference type="Proteomes" id="UP001162483">
    <property type="component" value="Unassembled WGS sequence"/>
</dbReference>
<dbReference type="InterPro" id="IPR036388">
    <property type="entry name" value="WH-like_DNA-bd_sf"/>
</dbReference>
<protein>
    <submittedName>
        <fullName evidence="1">Uncharacterized protein</fullName>
    </submittedName>
</protein>
<comment type="caution">
    <text evidence="1">The sequence shown here is derived from an EMBL/GenBank/DDBJ whole genome shotgun (WGS) entry which is preliminary data.</text>
</comment>
<feature type="non-terminal residue" evidence="1">
    <location>
        <position position="1"/>
    </location>
</feature>